<protein>
    <submittedName>
        <fullName evidence="1">Uncharacterized protein</fullName>
    </submittedName>
</protein>
<dbReference type="EMBL" id="MU273694">
    <property type="protein sequence ID" value="KAI0029164.1"/>
    <property type="molecule type" value="Genomic_DNA"/>
</dbReference>
<reference evidence="1" key="1">
    <citation type="submission" date="2021-02" db="EMBL/GenBank/DDBJ databases">
        <authorList>
            <consortium name="DOE Joint Genome Institute"/>
            <person name="Ahrendt S."/>
            <person name="Looney B.P."/>
            <person name="Miyauchi S."/>
            <person name="Morin E."/>
            <person name="Drula E."/>
            <person name="Courty P.E."/>
            <person name="Chicoki N."/>
            <person name="Fauchery L."/>
            <person name="Kohler A."/>
            <person name="Kuo A."/>
            <person name="Labutti K."/>
            <person name="Pangilinan J."/>
            <person name="Lipzen A."/>
            <person name="Riley R."/>
            <person name="Andreopoulos W."/>
            <person name="He G."/>
            <person name="Johnson J."/>
            <person name="Barry K.W."/>
            <person name="Grigoriev I.V."/>
            <person name="Nagy L."/>
            <person name="Hibbett D."/>
            <person name="Henrissat B."/>
            <person name="Matheny P.B."/>
            <person name="Labbe J."/>
            <person name="Martin F."/>
        </authorList>
    </citation>
    <scope>NUCLEOTIDE SEQUENCE</scope>
    <source>
        <strain evidence="1">EC-137</strain>
    </source>
</reference>
<comment type="caution">
    <text evidence="1">The sequence shown here is derived from an EMBL/GenBank/DDBJ whole genome shotgun (WGS) entry which is preliminary data.</text>
</comment>
<evidence type="ECO:0000313" key="1">
    <source>
        <dbReference type="EMBL" id="KAI0029164.1"/>
    </source>
</evidence>
<sequence>MSTTSASPTPTTSPDVPFTPQPNPGQGNGTSSSLYLFTFLATLLLLLCVSSAIILRSFILRRRFRRRVEQAILSGAYNPTDFTNFSDRSARRRRDFGARPAMHDIYAAAALPATAWKEVYPVAAVPLPPDPEKASDAQSESPAPSPEPPRRPGVLARLNPFARRTPLPDEALDDPPASVPAPPSPDAMQVTLLIAMPDLRRHAKSVLGADEDEPLPEMVLGTAAVPFRDRP</sequence>
<keyword evidence="2" id="KW-1185">Reference proteome</keyword>
<reference evidence="1" key="2">
    <citation type="journal article" date="2022" name="New Phytol.">
        <title>Evolutionary transition to the ectomycorrhizal habit in the genomes of a hyperdiverse lineage of mushroom-forming fungi.</title>
        <authorList>
            <person name="Looney B."/>
            <person name="Miyauchi S."/>
            <person name="Morin E."/>
            <person name="Drula E."/>
            <person name="Courty P.E."/>
            <person name="Kohler A."/>
            <person name="Kuo A."/>
            <person name="LaButti K."/>
            <person name="Pangilinan J."/>
            <person name="Lipzen A."/>
            <person name="Riley R."/>
            <person name="Andreopoulos W."/>
            <person name="He G."/>
            <person name="Johnson J."/>
            <person name="Nolan M."/>
            <person name="Tritt A."/>
            <person name="Barry K.W."/>
            <person name="Grigoriev I.V."/>
            <person name="Nagy L.G."/>
            <person name="Hibbett D."/>
            <person name="Henrissat B."/>
            <person name="Matheny P.B."/>
            <person name="Labbe J."/>
            <person name="Martin F.M."/>
        </authorList>
    </citation>
    <scope>NUCLEOTIDE SEQUENCE</scope>
    <source>
        <strain evidence="1">EC-137</strain>
    </source>
</reference>
<name>A0ACB8QBE6_9AGAM</name>
<organism evidence="1 2">
    <name type="scientific">Vararia minispora EC-137</name>
    <dbReference type="NCBI Taxonomy" id="1314806"/>
    <lineage>
        <taxon>Eukaryota</taxon>
        <taxon>Fungi</taxon>
        <taxon>Dikarya</taxon>
        <taxon>Basidiomycota</taxon>
        <taxon>Agaricomycotina</taxon>
        <taxon>Agaricomycetes</taxon>
        <taxon>Russulales</taxon>
        <taxon>Lachnocladiaceae</taxon>
        <taxon>Vararia</taxon>
    </lineage>
</organism>
<dbReference type="Proteomes" id="UP000814128">
    <property type="component" value="Unassembled WGS sequence"/>
</dbReference>
<gene>
    <name evidence="1" type="ORF">K488DRAFT_89002</name>
</gene>
<proteinExistence type="predicted"/>
<accession>A0ACB8QBE6</accession>
<evidence type="ECO:0000313" key="2">
    <source>
        <dbReference type="Proteomes" id="UP000814128"/>
    </source>
</evidence>